<evidence type="ECO:0000313" key="2">
    <source>
        <dbReference type="EMBL" id="SPO00994.1"/>
    </source>
</evidence>
<evidence type="ECO:0000313" key="3">
    <source>
        <dbReference type="Proteomes" id="UP001187682"/>
    </source>
</evidence>
<accession>A0AAE8MUQ8</accession>
<comment type="caution">
    <text evidence="2">The sequence shown here is derived from an EMBL/GenBank/DDBJ whole genome shotgun (WGS) entry which is preliminary data.</text>
</comment>
<dbReference type="EMBL" id="ONZQ02000004">
    <property type="protein sequence ID" value="SPO00994.1"/>
    <property type="molecule type" value="Genomic_DNA"/>
</dbReference>
<reference evidence="2" key="1">
    <citation type="submission" date="2018-03" db="EMBL/GenBank/DDBJ databases">
        <authorList>
            <person name="Guldener U."/>
        </authorList>
    </citation>
    <scope>NUCLEOTIDE SEQUENCE</scope>
</reference>
<evidence type="ECO:0000256" key="1">
    <source>
        <dbReference type="SAM" id="MobiDB-lite"/>
    </source>
</evidence>
<name>A0AAE8MUQ8_9PEZI</name>
<protein>
    <submittedName>
        <fullName evidence="2">Uncharacterized protein</fullName>
    </submittedName>
</protein>
<organism evidence="2 3">
    <name type="scientific">Cephalotrichum gorgonifer</name>
    <dbReference type="NCBI Taxonomy" id="2041049"/>
    <lineage>
        <taxon>Eukaryota</taxon>
        <taxon>Fungi</taxon>
        <taxon>Dikarya</taxon>
        <taxon>Ascomycota</taxon>
        <taxon>Pezizomycotina</taxon>
        <taxon>Sordariomycetes</taxon>
        <taxon>Hypocreomycetidae</taxon>
        <taxon>Microascales</taxon>
        <taxon>Microascaceae</taxon>
        <taxon>Cephalotrichum</taxon>
    </lineage>
</organism>
<sequence length="195" mass="21718">MADVICSRKPLLAKPGHHIRRRARLNHQHHRRPARLDSAIYIDEHDAPAARGCQDGRGRAISRRRYELESPEWTAAGGRPLRAGGSQLLPCYNPKPLLHREDAFKVVEAPPDAIVAAAAVTTTMPAMLCSSAPKTGPGLHSDDDGDSTEYDSDELELGTTQFPEFGEDILDDMDNYRPQRDYSYSYGFNLSRPCF</sequence>
<dbReference type="Proteomes" id="UP001187682">
    <property type="component" value="Unassembled WGS sequence"/>
</dbReference>
<proteinExistence type="predicted"/>
<gene>
    <name evidence="2" type="ORF">DNG_03743</name>
</gene>
<feature type="region of interest" description="Disordered" evidence="1">
    <location>
        <begin position="131"/>
        <end position="154"/>
    </location>
</feature>
<dbReference type="AlphaFoldDB" id="A0AAE8MUQ8"/>
<feature type="compositionally biased region" description="Acidic residues" evidence="1">
    <location>
        <begin position="143"/>
        <end position="154"/>
    </location>
</feature>
<keyword evidence="3" id="KW-1185">Reference proteome</keyword>